<proteinExistence type="predicted"/>
<keyword evidence="4" id="KW-0482">Metalloprotease</keyword>
<dbReference type="PROSITE" id="PS00491">
    <property type="entry name" value="PROLINE_PEPTIDASE"/>
    <property type="match status" value="1"/>
</dbReference>
<evidence type="ECO:0000259" key="6">
    <source>
        <dbReference type="Pfam" id="PF01321"/>
    </source>
</evidence>
<evidence type="ECO:0000256" key="3">
    <source>
        <dbReference type="ARBA" id="ARBA00022801"/>
    </source>
</evidence>
<dbReference type="CDD" id="cd01092">
    <property type="entry name" value="APP-like"/>
    <property type="match status" value="1"/>
</dbReference>
<dbReference type="GO" id="GO:0006508">
    <property type="term" value="P:proteolysis"/>
    <property type="evidence" value="ECO:0007669"/>
    <property type="project" value="UniProtKB-KW"/>
</dbReference>
<dbReference type="Gene3D" id="3.90.230.10">
    <property type="entry name" value="Creatinase/methionine aminopeptidase superfamily"/>
    <property type="match status" value="1"/>
</dbReference>
<dbReference type="SUPFAM" id="SSF55920">
    <property type="entry name" value="Creatinase/aminopeptidase"/>
    <property type="match status" value="1"/>
</dbReference>
<gene>
    <name evidence="7" type="ORF">SAMN05216234_10413</name>
</gene>
<evidence type="ECO:0000313" key="7">
    <source>
        <dbReference type="EMBL" id="SFP00855.1"/>
    </source>
</evidence>
<evidence type="ECO:0000256" key="1">
    <source>
        <dbReference type="ARBA" id="ARBA00022670"/>
    </source>
</evidence>
<dbReference type="RefSeq" id="WP_092910680.1">
    <property type="nucleotide sequence ID" value="NZ_FOXB01000004.1"/>
</dbReference>
<dbReference type="Pfam" id="PF01321">
    <property type="entry name" value="Creatinase_N"/>
    <property type="match status" value="1"/>
</dbReference>
<organism evidence="7 8">
    <name type="scientific">Hydrogenimonas thermophila</name>
    <dbReference type="NCBI Taxonomy" id="223786"/>
    <lineage>
        <taxon>Bacteria</taxon>
        <taxon>Pseudomonadati</taxon>
        <taxon>Campylobacterota</taxon>
        <taxon>Epsilonproteobacteria</taxon>
        <taxon>Campylobacterales</taxon>
        <taxon>Hydrogenimonadaceae</taxon>
        <taxon>Hydrogenimonas</taxon>
    </lineage>
</organism>
<dbReference type="InterPro" id="IPR050659">
    <property type="entry name" value="Peptidase_M24B"/>
</dbReference>
<dbReference type="PRINTS" id="PR00599">
    <property type="entry name" value="MAPEPTIDASE"/>
</dbReference>
<sequence length="340" mass="38814">MNYILRDENAIYYECGYSSDNALFLCLGSEKWLITDSRYTLEAKEQIKNAEVIEASDLLKAARNILRSCSVSKIYFDPREWTVWAIESLKKRLPHLYFFPKPDFSHKKRMVKSSEEIELLKRAVELGSEGFDKFADYINRYGLGNSEKLLHFEAKAALSHKGEYDLSFDPIVAINENAAKPHALPTDIKLKSEDLLLVDAGIKYKRYCSDRTRTVFIKDHISFELDQKFSSQKIQKAYDLVRKAHDMAIEKARSGMTGAQIDRLAREVIESGGMGEYFVHSTGHGVGLDIHEMPYISARSQTVVEDGMVFTIEPGIYVPGEFGIRIEDMVVMQRGRVEVL</sequence>
<accession>A0A1I5LUC3</accession>
<dbReference type="GO" id="GO:0004177">
    <property type="term" value="F:aminopeptidase activity"/>
    <property type="evidence" value="ECO:0007669"/>
    <property type="project" value="UniProtKB-KW"/>
</dbReference>
<dbReference type="GO" id="GO:0008235">
    <property type="term" value="F:metalloexopeptidase activity"/>
    <property type="evidence" value="ECO:0007669"/>
    <property type="project" value="UniProtKB-ARBA"/>
</dbReference>
<dbReference type="OrthoDB" id="9806388at2"/>
<dbReference type="Pfam" id="PF00557">
    <property type="entry name" value="Peptidase_M24"/>
    <property type="match status" value="1"/>
</dbReference>
<dbReference type="Gene3D" id="3.40.350.10">
    <property type="entry name" value="Creatinase/prolidase N-terminal domain"/>
    <property type="match status" value="1"/>
</dbReference>
<dbReference type="EMBL" id="FOXB01000004">
    <property type="protein sequence ID" value="SFP00855.1"/>
    <property type="molecule type" value="Genomic_DNA"/>
</dbReference>
<dbReference type="Proteomes" id="UP000199227">
    <property type="component" value="Unassembled WGS sequence"/>
</dbReference>
<evidence type="ECO:0000256" key="4">
    <source>
        <dbReference type="ARBA" id="ARBA00023049"/>
    </source>
</evidence>
<dbReference type="AlphaFoldDB" id="A0A1I5LUC3"/>
<dbReference type="InterPro" id="IPR000587">
    <property type="entry name" value="Creatinase_N"/>
</dbReference>
<dbReference type="InterPro" id="IPR029149">
    <property type="entry name" value="Creatin/AminoP/Spt16_N"/>
</dbReference>
<dbReference type="InterPro" id="IPR000994">
    <property type="entry name" value="Pept_M24"/>
</dbReference>
<evidence type="ECO:0000256" key="2">
    <source>
        <dbReference type="ARBA" id="ARBA00022723"/>
    </source>
</evidence>
<dbReference type="PANTHER" id="PTHR46112:SF3">
    <property type="entry name" value="AMINOPEPTIDASE YPDF"/>
    <property type="match status" value="1"/>
</dbReference>
<keyword evidence="1" id="KW-0645">Protease</keyword>
<dbReference type="InterPro" id="IPR036005">
    <property type="entry name" value="Creatinase/aminopeptidase-like"/>
</dbReference>
<keyword evidence="8" id="KW-1185">Reference proteome</keyword>
<protein>
    <submittedName>
        <fullName evidence="7">Xaa-Pro aminopeptidase</fullName>
    </submittedName>
</protein>
<dbReference type="InterPro" id="IPR001714">
    <property type="entry name" value="Pept_M24_MAP"/>
</dbReference>
<keyword evidence="7" id="KW-0031">Aminopeptidase</keyword>
<evidence type="ECO:0000313" key="8">
    <source>
        <dbReference type="Proteomes" id="UP000199227"/>
    </source>
</evidence>
<dbReference type="InterPro" id="IPR001131">
    <property type="entry name" value="Peptidase_M24B_aminopep-P_CS"/>
</dbReference>
<reference evidence="7 8" key="1">
    <citation type="submission" date="2016-10" db="EMBL/GenBank/DDBJ databases">
        <authorList>
            <person name="de Groot N.N."/>
        </authorList>
    </citation>
    <scope>NUCLEOTIDE SEQUENCE [LARGE SCALE GENOMIC DNA]</scope>
    <source>
        <strain evidence="7 8">EP1-55-1</strain>
    </source>
</reference>
<feature type="domain" description="Peptidase M24" evidence="5">
    <location>
        <begin position="118"/>
        <end position="333"/>
    </location>
</feature>
<keyword evidence="2" id="KW-0479">Metal-binding</keyword>
<name>A0A1I5LUC3_9BACT</name>
<dbReference type="PANTHER" id="PTHR46112">
    <property type="entry name" value="AMINOPEPTIDASE"/>
    <property type="match status" value="1"/>
</dbReference>
<dbReference type="STRING" id="223786.SAMN05216234_10413"/>
<feature type="domain" description="Creatinase N-terminal" evidence="6">
    <location>
        <begin position="4"/>
        <end position="100"/>
    </location>
</feature>
<keyword evidence="3" id="KW-0378">Hydrolase</keyword>
<evidence type="ECO:0000259" key="5">
    <source>
        <dbReference type="Pfam" id="PF00557"/>
    </source>
</evidence>
<dbReference type="GO" id="GO:0046872">
    <property type="term" value="F:metal ion binding"/>
    <property type="evidence" value="ECO:0007669"/>
    <property type="project" value="UniProtKB-KW"/>
</dbReference>